<dbReference type="Pfam" id="PF13673">
    <property type="entry name" value="Acetyltransf_10"/>
    <property type="match status" value="1"/>
</dbReference>
<proteinExistence type="predicted"/>
<feature type="domain" description="N-acetyltransferase" evidence="1">
    <location>
        <begin position="2"/>
        <end position="145"/>
    </location>
</feature>
<reference evidence="2 3" key="1">
    <citation type="submission" date="2020-04" db="EMBL/GenBank/DDBJ databases">
        <title>Hymenobacter polaris sp. nov., isolated from Arctic soil.</title>
        <authorList>
            <person name="Dahal R.H."/>
        </authorList>
    </citation>
    <scope>NUCLEOTIDE SEQUENCE [LARGE SCALE GENOMIC DNA]</scope>
    <source>
        <strain evidence="2 3">RP-2-7</strain>
    </source>
</reference>
<dbReference type="GO" id="GO:0016747">
    <property type="term" value="F:acyltransferase activity, transferring groups other than amino-acyl groups"/>
    <property type="evidence" value="ECO:0007669"/>
    <property type="project" value="InterPro"/>
</dbReference>
<organism evidence="2 3">
    <name type="scientific">Hymenobacter polaris</name>
    <dbReference type="NCBI Taxonomy" id="2682546"/>
    <lineage>
        <taxon>Bacteria</taxon>
        <taxon>Pseudomonadati</taxon>
        <taxon>Bacteroidota</taxon>
        <taxon>Cytophagia</taxon>
        <taxon>Cytophagales</taxon>
        <taxon>Hymenobacteraceae</taxon>
        <taxon>Hymenobacter</taxon>
    </lineage>
</organism>
<comment type="caution">
    <text evidence="2">The sequence shown here is derived from an EMBL/GenBank/DDBJ whole genome shotgun (WGS) entry which is preliminary data.</text>
</comment>
<dbReference type="Proteomes" id="UP000559626">
    <property type="component" value="Unassembled WGS sequence"/>
</dbReference>
<evidence type="ECO:0000313" key="3">
    <source>
        <dbReference type="Proteomes" id="UP000559626"/>
    </source>
</evidence>
<dbReference type="SUPFAM" id="SSF55729">
    <property type="entry name" value="Acyl-CoA N-acyltransferases (Nat)"/>
    <property type="match status" value="1"/>
</dbReference>
<keyword evidence="2" id="KW-0808">Transferase</keyword>
<dbReference type="AlphaFoldDB" id="A0A7Y0AF99"/>
<dbReference type="EMBL" id="JABBGH010000002">
    <property type="protein sequence ID" value="NML66304.1"/>
    <property type="molecule type" value="Genomic_DNA"/>
</dbReference>
<keyword evidence="3" id="KW-1185">Reference proteome</keyword>
<dbReference type="CDD" id="cd04301">
    <property type="entry name" value="NAT_SF"/>
    <property type="match status" value="1"/>
</dbReference>
<name>A0A7Y0AF99_9BACT</name>
<dbReference type="InterPro" id="IPR000182">
    <property type="entry name" value="GNAT_dom"/>
</dbReference>
<evidence type="ECO:0000313" key="2">
    <source>
        <dbReference type="EMBL" id="NML66304.1"/>
    </source>
</evidence>
<sequence>MTTAEKITDLRDLDAAFSIREKVFVEEQGVPADAEYDEHDRAATTRHYLARYQGHPAGAARWRPTAGGVKLERFAVLPEFRNLGVGEALVHQVLADVRAEAPDAAQVYLHAQLRAIPLYERTGFGKVGELFEECDIQHYKMVLGA</sequence>
<dbReference type="PROSITE" id="PS51186">
    <property type="entry name" value="GNAT"/>
    <property type="match status" value="1"/>
</dbReference>
<dbReference type="RefSeq" id="WP_169531954.1">
    <property type="nucleotide sequence ID" value="NZ_JABBGH010000002.1"/>
</dbReference>
<dbReference type="InterPro" id="IPR016181">
    <property type="entry name" value="Acyl_CoA_acyltransferase"/>
</dbReference>
<protein>
    <submittedName>
        <fullName evidence="2">GNAT family N-acetyltransferase</fullName>
    </submittedName>
</protein>
<evidence type="ECO:0000259" key="1">
    <source>
        <dbReference type="PROSITE" id="PS51186"/>
    </source>
</evidence>
<accession>A0A7Y0AF99</accession>
<gene>
    <name evidence="2" type="ORF">HHL22_13915</name>
</gene>
<dbReference type="Gene3D" id="3.40.630.30">
    <property type="match status" value="1"/>
</dbReference>